<reference evidence="2" key="1">
    <citation type="submission" date="2016-10" db="EMBL/GenBank/DDBJ databases">
        <authorList>
            <person name="Varghese N."/>
            <person name="Submissions S."/>
        </authorList>
    </citation>
    <scope>NUCLEOTIDE SEQUENCE [LARGE SCALE GENOMIC DNA]</scope>
    <source>
        <strain evidence="2">DSM 25030</strain>
    </source>
</reference>
<dbReference type="EMBL" id="FNMY01000003">
    <property type="protein sequence ID" value="SDW85380.1"/>
    <property type="molecule type" value="Genomic_DNA"/>
</dbReference>
<dbReference type="STRING" id="1073328.SAMN05216294_1109"/>
<dbReference type="OrthoDB" id="1451599at2"/>
<name>A0A1H2WXN8_9FLAO</name>
<dbReference type="AlphaFoldDB" id="A0A1H2WXN8"/>
<dbReference type="Proteomes" id="UP000199592">
    <property type="component" value="Unassembled WGS sequence"/>
</dbReference>
<dbReference type="RefSeq" id="WP_090293382.1">
    <property type="nucleotide sequence ID" value="NZ_FNKI01000001.1"/>
</dbReference>
<sequence>MKKLMFALMFCVSILGFSQESDEEFAAVLDHQIETLQLTGEKKEAFVEISNKYFEQFKSTRESEGSRLTKMKALKTIQDNKNEELKQLLSESEFESFKEMQKENRSKLKERYKQRKNS</sequence>
<evidence type="ECO:0008006" key="3">
    <source>
        <dbReference type="Google" id="ProtNLM"/>
    </source>
</evidence>
<evidence type="ECO:0000313" key="2">
    <source>
        <dbReference type="Proteomes" id="UP000199592"/>
    </source>
</evidence>
<proteinExistence type="predicted"/>
<keyword evidence="2" id="KW-1185">Reference proteome</keyword>
<accession>A0A1H2WXN8</accession>
<evidence type="ECO:0000313" key="1">
    <source>
        <dbReference type="EMBL" id="SDW85380.1"/>
    </source>
</evidence>
<protein>
    <recommendedName>
        <fullName evidence="3">LTXXQ motif family protein</fullName>
    </recommendedName>
</protein>
<organism evidence="1 2">
    <name type="scientific">Flagellimonas zhangzhouensis</name>
    <dbReference type="NCBI Taxonomy" id="1073328"/>
    <lineage>
        <taxon>Bacteria</taxon>
        <taxon>Pseudomonadati</taxon>
        <taxon>Bacteroidota</taxon>
        <taxon>Flavobacteriia</taxon>
        <taxon>Flavobacteriales</taxon>
        <taxon>Flavobacteriaceae</taxon>
        <taxon>Flagellimonas</taxon>
    </lineage>
</organism>
<gene>
    <name evidence="1" type="ORF">SAMN04487892_2489</name>
</gene>